<dbReference type="PANTHER" id="PTHR43133:SF51">
    <property type="entry name" value="RNA POLYMERASE SIGMA FACTOR"/>
    <property type="match status" value="1"/>
</dbReference>
<keyword evidence="2" id="KW-0805">Transcription regulation</keyword>
<dbReference type="CDD" id="cd06171">
    <property type="entry name" value="Sigma70_r4"/>
    <property type="match status" value="1"/>
</dbReference>
<dbReference type="GO" id="GO:0003677">
    <property type="term" value="F:DNA binding"/>
    <property type="evidence" value="ECO:0007669"/>
    <property type="project" value="InterPro"/>
</dbReference>
<gene>
    <name evidence="7" type="ORF">GH754_16245</name>
</gene>
<evidence type="ECO:0000313" key="7">
    <source>
        <dbReference type="EMBL" id="MRG87816.1"/>
    </source>
</evidence>
<dbReference type="GO" id="GO:0006352">
    <property type="term" value="P:DNA-templated transcription initiation"/>
    <property type="evidence" value="ECO:0007669"/>
    <property type="project" value="InterPro"/>
</dbReference>
<feature type="domain" description="RNA polymerase sigma-70 region 2" evidence="5">
    <location>
        <begin position="22"/>
        <end position="88"/>
    </location>
</feature>
<comment type="caution">
    <text evidence="7">The sequence shown here is derived from an EMBL/GenBank/DDBJ whole genome shotgun (WGS) entry which is preliminary data.</text>
</comment>
<evidence type="ECO:0000256" key="3">
    <source>
        <dbReference type="ARBA" id="ARBA00023082"/>
    </source>
</evidence>
<dbReference type="SUPFAM" id="SSF88659">
    <property type="entry name" value="Sigma3 and sigma4 domains of RNA polymerase sigma factors"/>
    <property type="match status" value="1"/>
</dbReference>
<feature type="domain" description="RNA polymerase sigma factor 70 region 4 type 2" evidence="6">
    <location>
        <begin position="118"/>
        <end position="168"/>
    </location>
</feature>
<keyword evidence="3" id="KW-0731">Sigma factor</keyword>
<keyword evidence="4" id="KW-0804">Transcription</keyword>
<proteinExistence type="inferred from homology"/>
<sequence length="178" mass="20731">MDIQRLVKKAKKGDKEALLELIMEQKDDYYKLAYTYTGNRDDALDAMEDMIVKLYEQIPRLKKPGSFYSWSKTILVNCCHSIHRKRKKLVFVEDWTDDAGISSQEVSPIETSVQHMHIHQLLSKLNPNQAEAIRLRYFQDLDYQSIANVTNTSLGTVKSRIFQGLNKLNQWYGGERND</sequence>
<dbReference type="RefSeq" id="WP_153729703.1">
    <property type="nucleotide sequence ID" value="NZ_WJNH01000012.1"/>
</dbReference>
<evidence type="ECO:0000313" key="8">
    <source>
        <dbReference type="Proteomes" id="UP000480185"/>
    </source>
</evidence>
<dbReference type="Gene3D" id="1.10.1740.10">
    <property type="match status" value="1"/>
</dbReference>
<dbReference type="AlphaFoldDB" id="A0A6G1XA89"/>
<evidence type="ECO:0000259" key="6">
    <source>
        <dbReference type="Pfam" id="PF08281"/>
    </source>
</evidence>
<dbReference type="InterPro" id="IPR007627">
    <property type="entry name" value="RNA_pol_sigma70_r2"/>
</dbReference>
<evidence type="ECO:0000259" key="5">
    <source>
        <dbReference type="Pfam" id="PF04542"/>
    </source>
</evidence>
<dbReference type="NCBIfam" id="TIGR02937">
    <property type="entry name" value="sigma70-ECF"/>
    <property type="match status" value="1"/>
</dbReference>
<dbReference type="Pfam" id="PF04542">
    <property type="entry name" value="Sigma70_r2"/>
    <property type="match status" value="1"/>
</dbReference>
<dbReference type="InterPro" id="IPR014284">
    <property type="entry name" value="RNA_pol_sigma-70_dom"/>
</dbReference>
<dbReference type="OrthoDB" id="9782703at2"/>
<organism evidence="7 8">
    <name type="scientific">Salinibacillus xinjiangensis</name>
    <dbReference type="NCBI Taxonomy" id="1229268"/>
    <lineage>
        <taxon>Bacteria</taxon>
        <taxon>Bacillati</taxon>
        <taxon>Bacillota</taxon>
        <taxon>Bacilli</taxon>
        <taxon>Bacillales</taxon>
        <taxon>Bacillaceae</taxon>
        <taxon>Salinibacillus</taxon>
    </lineage>
</organism>
<dbReference type="InterPro" id="IPR036388">
    <property type="entry name" value="WH-like_DNA-bd_sf"/>
</dbReference>
<keyword evidence="8" id="KW-1185">Reference proteome</keyword>
<dbReference type="PANTHER" id="PTHR43133">
    <property type="entry name" value="RNA POLYMERASE ECF-TYPE SIGMA FACTO"/>
    <property type="match status" value="1"/>
</dbReference>
<dbReference type="Proteomes" id="UP000480185">
    <property type="component" value="Unassembled WGS sequence"/>
</dbReference>
<evidence type="ECO:0000256" key="2">
    <source>
        <dbReference type="ARBA" id="ARBA00023015"/>
    </source>
</evidence>
<reference evidence="7 8" key="1">
    <citation type="submission" date="2019-11" db="EMBL/GenBank/DDBJ databases">
        <authorList>
            <person name="Li J."/>
        </authorList>
    </citation>
    <scope>NUCLEOTIDE SEQUENCE [LARGE SCALE GENOMIC DNA]</scope>
    <source>
        <strain evidence="7 8">J4</strain>
    </source>
</reference>
<dbReference type="InterPro" id="IPR013325">
    <property type="entry name" value="RNA_pol_sigma_r2"/>
</dbReference>
<dbReference type="SUPFAM" id="SSF88946">
    <property type="entry name" value="Sigma2 domain of RNA polymerase sigma factors"/>
    <property type="match status" value="1"/>
</dbReference>
<protein>
    <submittedName>
        <fullName evidence="7">Sigma-70 family RNA polymerase sigma factor</fullName>
    </submittedName>
</protein>
<dbReference type="InterPro" id="IPR013249">
    <property type="entry name" value="RNA_pol_sigma70_r4_t2"/>
</dbReference>
<evidence type="ECO:0000256" key="4">
    <source>
        <dbReference type="ARBA" id="ARBA00023163"/>
    </source>
</evidence>
<evidence type="ECO:0000256" key="1">
    <source>
        <dbReference type="ARBA" id="ARBA00010641"/>
    </source>
</evidence>
<comment type="similarity">
    <text evidence="1">Belongs to the sigma-70 factor family. ECF subfamily.</text>
</comment>
<dbReference type="EMBL" id="WJNH01000012">
    <property type="protein sequence ID" value="MRG87816.1"/>
    <property type="molecule type" value="Genomic_DNA"/>
</dbReference>
<dbReference type="Pfam" id="PF08281">
    <property type="entry name" value="Sigma70_r4_2"/>
    <property type="match status" value="1"/>
</dbReference>
<accession>A0A6G1XA89</accession>
<dbReference type="InterPro" id="IPR039425">
    <property type="entry name" value="RNA_pol_sigma-70-like"/>
</dbReference>
<dbReference type="Gene3D" id="1.10.10.10">
    <property type="entry name" value="Winged helix-like DNA-binding domain superfamily/Winged helix DNA-binding domain"/>
    <property type="match status" value="1"/>
</dbReference>
<dbReference type="InterPro" id="IPR013324">
    <property type="entry name" value="RNA_pol_sigma_r3/r4-like"/>
</dbReference>
<dbReference type="GO" id="GO:0016987">
    <property type="term" value="F:sigma factor activity"/>
    <property type="evidence" value="ECO:0007669"/>
    <property type="project" value="UniProtKB-KW"/>
</dbReference>
<name>A0A6G1XA89_9BACI</name>